<dbReference type="EMBL" id="MU277190">
    <property type="protein sequence ID" value="KAI0067522.1"/>
    <property type="molecule type" value="Genomic_DNA"/>
</dbReference>
<accession>A0ACB8TGI4</accession>
<organism evidence="1 2">
    <name type="scientific">Artomyces pyxidatus</name>
    <dbReference type="NCBI Taxonomy" id="48021"/>
    <lineage>
        <taxon>Eukaryota</taxon>
        <taxon>Fungi</taxon>
        <taxon>Dikarya</taxon>
        <taxon>Basidiomycota</taxon>
        <taxon>Agaricomycotina</taxon>
        <taxon>Agaricomycetes</taxon>
        <taxon>Russulales</taxon>
        <taxon>Auriscalpiaceae</taxon>
        <taxon>Artomyces</taxon>
    </lineage>
</organism>
<keyword evidence="2" id="KW-1185">Reference proteome</keyword>
<evidence type="ECO:0000313" key="1">
    <source>
        <dbReference type="EMBL" id="KAI0067522.1"/>
    </source>
</evidence>
<reference evidence="1" key="2">
    <citation type="journal article" date="2022" name="New Phytol.">
        <title>Evolutionary transition to the ectomycorrhizal habit in the genomes of a hyperdiverse lineage of mushroom-forming fungi.</title>
        <authorList>
            <person name="Looney B."/>
            <person name="Miyauchi S."/>
            <person name="Morin E."/>
            <person name="Drula E."/>
            <person name="Courty P.E."/>
            <person name="Kohler A."/>
            <person name="Kuo A."/>
            <person name="LaButti K."/>
            <person name="Pangilinan J."/>
            <person name="Lipzen A."/>
            <person name="Riley R."/>
            <person name="Andreopoulos W."/>
            <person name="He G."/>
            <person name="Johnson J."/>
            <person name="Nolan M."/>
            <person name="Tritt A."/>
            <person name="Barry K.W."/>
            <person name="Grigoriev I.V."/>
            <person name="Nagy L.G."/>
            <person name="Hibbett D."/>
            <person name="Henrissat B."/>
            <person name="Matheny P.B."/>
            <person name="Labbe J."/>
            <person name="Martin F.M."/>
        </authorList>
    </citation>
    <scope>NUCLEOTIDE SEQUENCE</scope>
    <source>
        <strain evidence="1">HHB10654</strain>
    </source>
</reference>
<sequence length="175" mass="18607">MTSAVTDAARTAHAAAATLIQKSLVKPGDKLPTTETVKEDSPTDVFALGLTGKNLIVGVPGAFVPLCTGMIVWYDRLREKGIDEVFVVCVNDAFVVSAWRDSLAPDGTPVRFIADDQGAFVSSLGLLEDTTAVLGTPRARRFALVVKDGVVENVILEENSNQVVNTHASKVITLL</sequence>
<comment type="caution">
    <text evidence="1">The sequence shown here is derived from an EMBL/GenBank/DDBJ whole genome shotgun (WGS) entry which is preliminary data.</text>
</comment>
<proteinExistence type="predicted"/>
<gene>
    <name evidence="1" type="ORF">BV25DRAFT_1912137</name>
</gene>
<evidence type="ECO:0000313" key="2">
    <source>
        <dbReference type="Proteomes" id="UP000814140"/>
    </source>
</evidence>
<dbReference type="Proteomes" id="UP000814140">
    <property type="component" value="Unassembled WGS sequence"/>
</dbReference>
<protein>
    <submittedName>
        <fullName evidence="1">Redoxin</fullName>
    </submittedName>
</protein>
<name>A0ACB8TGI4_9AGAM</name>
<reference evidence="1" key="1">
    <citation type="submission" date="2021-03" db="EMBL/GenBank/DDBJ databases">
        <authorList>
            <consortium name="DOE Joint Genome Institute"/>
            <person name="Ahrendt S."/>
            <person name="Looney B.P."/>
            <person name="Miyauchi S."/>
            <person name="Morin E."/>
            <person name="Drula E."/>
            <person name="Courty P.E."/>
            <person name="Chicoki N."/>
            <person name="Fauchery L."/>
            <person name="Kohler A."/>
            <person name="Kuo A."/>
            <person name="Labutti K."/>
            <person name="Pangilinan J."/>
            <person name="Lipzen A."/>
            <person name="Riley R."/>
            <person name="Andreopoulos W."/>
            <person name="He G."/>
            <person name="Johnson J."/>
            <person name="Barry K.W."/>
            <person name="Grigoriev I.V."/>
            <person name="Nagy L."/>
            <person name="Hibbett D."/>
            <person name="Henrissat B."/>
            <person name="Matheny P.B."/>
            <person name="Labbe J."/>
            <person name="Martin F."/>
        </authorList>
    </citation>
    <scope>NUCLEOTIDE SEQUENCE</scope>
    <source>
        <strain evidence="1">HHB10654</strain>
    </source>
</reference>